<protein>
    <submittedName>
        <fullName evidence="2">Uncharacterized protein</fullName>
    </submittedName>
</protein>
<evidence type="ECO:0000256" key="1">
    <source>
        <dbReference type="SAM" id="Phobius"/>
    </source>
</evidence>
<gene>
    <name evidence="2" type="ORF">C8D82_11721</name>
</gene>
<dbReference type="AlphaFoldDB" id="A0A2U1AV75"/>
<sequence>MFIEFNMLVCNIGIWKLELFLLLRKTFFLYKTLLLFFCKALLLFLCKALLFFFRKALLLFLCKALLFFFRKALLLFLCKALLPFFRKAFLLLCNLTTSFYSSQFLLVKILKTIFTGISQNRIPKSGCCFSVPGCIKISYITYHVTWTTTLQKGTDFLNIRRIGNTGKNNIISS</sequence>
<keyword evidence="1" id="KW-0812">Transmembrane</keyword>
<dbReference type="EMBL" id="QEKH01000017">
    <property type="protein sequence ID" value="PVY40302.1"/>
    <property type="molecule type" value="Genomic_DNA"/>
</dbReference>
<organism evidence="2 3">
    <name type="scientific">Victivallis vadensis</name>
    <dbReference type="NCBI Taxonomy" id="172901"/>
    <lineage>
        <taxon>Bacteria</taxon>
        <taxon>Pseudomonadati</taxon>
        <taxon>Lentisphaerota</taxon>
        <taxon>Lentisphaeria</taxon>
        <taxon>Victivallales</taxon>
        <taxon>Victivallaceae</taxon>
        <taxon>Victivallis</taxon>
    </lineage>
</organism>
<feature type="transmembrane region" description="Helical" evidence="1">
    <location>
        <begin position="27"/>
        <end position="50"/>
    </location>
</feature>
<evidence type="ECO:0000313" key="3">
    <source>
        <dbReference type="Proteomes" id="UP000245959"/>
    </source>
</evidence>
<comment type="caution">
    <text evidence="2">The sequence shown here is derived from an EMBL/GenBank/DDBJ whole genome shotgun (WGS) entry which is preliminary data.</text>
</comment>
<keyword evidence="1" id="KW-1133">Transmembrane helix</keyword>
<keyword evidence="1" id="KW-0472">Membrane</keyword>
<feature type="transmembrane region" description="Helical" evidence="1">
    <location>
        <begin position="88"/>
        <end position="107"/>
    </location>
</feature>
<dbReference type="Proteomes" id="UP000245959">
    <property type="component" value="Unassembled WGS sequence"/>
</dbReference>
<accession>A0A2U1AV75</accession>
<reference evidence="2 3" key="1">
    <citation type="submission" date="2018-04" db="EMBL/GenBank/DDBJ databases">
        <title>Genomic Encyclopedia of Type Strains, Phase IV (KMG-IV): sequencing the most valuable type-strain genomes for metagenomic binning, comparative biology and taxonomic classification.</title>
        <authorList>
            <person name="Goeker M."/>
        </authorList>
    </citation>
    <scope>NUCLEOTIDE SEQUENCE [LARGE SCALE GENOMIC DNA]</scope>
    <source>
        <strain evidence="2 3">DSM 14823</strain>
    </source>
</reference>
<keyword evidence="3" id="KW-1185">Reference proteome</keyword>
<proteinExistence type="predicted"/>
<evidence type="ECO:0000313" key="2">
    <source>
        <dbReference type="EMBL" id="PVY40302.1"/>
    </source>
</evidence>
<feature type="transmembrane region" description="Helical" evidence="1">
    <location>
        <begin position="57"/>
        <end position="82"/>
    </location>
</feature>
<name>A0A2U1AV75_9BACT</name>